<dbReference type="GO" id="GO:0006559">
    <property type="term" value="P:L-phenylalanine catabolic process"/>
    <property type="evidence" value="ECO:0007669"/>
    <property type="project" value="TreeGrafter"/>
</dbReference>
<dbReference type="CDD" id="cd03202">
    <property type="entry name" value="GST_C_etherase_LigE"/>
    <property type="match status" value="1"/>
</dbReference>
<dbReference type="SUPFAM" id="SSF47616">
    <property type="entry name" value="GST C-terminal domain-like"/>
    <property type="match status" value="1"/>
</dbReference>
<feature type="domain" description="GST N-terminal" evidence="1">
    <location>
        <begin position="8"/>
        <end position="84"/>
    </location>
</feature>
<dbReference type="Proteomes" id="UP000316429">
    <property type="component" value="Unassembled WGS sequence"/>
</dbReference>
<dbReference type="CDD" id="cd03038">
    <property type="entry name" value="GST_N_etherase_LigE"/>
    <property type="match status" value="1"/>
</dbReference>
<evidence type="ECO:0000259" key="1">
    <source>
        <dbReference type="PROSITE" id="PS50404"/>
    </source>
</evidence>
<dbReference type="GO" id="GO:0016034">
    <property type="term" value="F:maleylacetoacetate isomerase activity"/>
    <property type="evidence" value="ECO:0007669"/>
    <property type="project" value="TreeGrafter"/>
</dbReference>
<dbReference type="PANTHER" id="PTHR42673">
    <property type="entry name" value="MALEYLACETOACETATE ISOMERASE"/>
    <property type="match status" value="1"/>
</dbReference>
<proteinExistence type="predicted"/>
<dbReference type="InterPro" id="IPR036249">
    <property type="entry name" value="Thioredoxin-like_sf"/>
</dbReference>
<dbReference type="Pfam" id="PF13417">
    <property type="entry name" value="GST_N_3"/>
    <property type="match status" value="1"/>
</dbReference>
<keyword evidence="2" id="KW-0808">Transferase</keyword>
<comment type="caution">
    <text evidence="2">The sequence shown here is derived from an EMBL/GenBank/DDBJ whole genome shotgun (WGS) entry which is preliminary data.</text>
</comment>
<dbReference type="GO" id="GO:0006749">
    <property type="term" value="P:glutathione metabolic process"/>
    <property type="evidence" value="ECO:0007669"/>
    <property type="project" value="TreeGrafter"/>
</dbReference>
<evidence type="ECO:0000313" key="3">
    <source>
        <dbReference type="Proteomes" id="UP000316429"/>
    </source>
</evidence>
<dbReference type="PANTHER" id="PTHR42673:SF4">
    <property type="entry name" value="MALEYLACETOACETATE ISOMERASE"/>
    <property type="match status" value="1"/>
</dbReference>
<accession>A0A504UZJ7</accession>
<dbReference type="InterPro" id="IPR036282">
    <property type="entry name" value="Glutathione-S-Trfase_C_sf"/>
</dbReference>
<dbReference type="GO" id="GO:0004364">
    <property type="term" value="F:glutathione transferase activity"/>
    <property type="evidence" value="ECO:0007669"/>
    <property type="project" value="TreeGrafter"/>
</dbReference>
<keyword evidence="3" id="KW-1185">Reference proteome</keyword>
<sequence>MSLTLYSLCGTDPNRPFSPHCWKIVMALHHKGLAFEERPLPFTEIPKAEEGFSKTVPIVRDGDRLVSDSFQIALYLEEAYPDHPSLFGGEGGKAAARLVEGYAQHIVHPVITRIAVYDIHQMLGPSDQDYFRNSREKRLGKTLEEVHAERASAIAALPAQLQPLRHMLGFQPFIGGQTPLFADYILFGALQWLRITTGSIHLPDGDPVVGWFERCLELHEGAGRQVA</sequence>
<reference evidence="2 3" key="1">
    <citation type="submission" date="2019-06" db="EMBL/GenBank/DDBJ databases">
        <title>Rhizobium sp. CL12 isolated from roots of soybean.</title>
        <authorList>
            <person name="Wang C."/>
        </authorList>
    </citation>
    <scope>NUCLEOTIDE SEQUENCE [LARGE SCALE GENOMIC DNA]</scope>
    <source>
        <strain evidence="2 3">CL12</strain>
    </source>
</reference>
<dbReference type="EMBL" id="VFYP01000001">
    <property type="protein sequence ID" value="TPP10602.1"/>
    <property type="molecule type" value="Genomic_DNA"/>
</dbReference>
<dbReference type="InterPro" id="IPR054416">
    <property type="entry name" value="GST_UstS-like_C"/>
</dbReference>
<dbReference type="SUPFAM" id="SSF52833">
    <property type="entry name" value="Thioredoxin-like"/>
    <property type="match status" value="1"/>
</dbReference>
<dbReference type="Gene3D" id="3.40.30.10">
    <property type="entry name" value="Glutaredoxin"/>
    <property type="match status" value="1"/>
</dbReference>
<dbReference type="Pfam" id="PF22041">
    <property type="entry name" value="GST_C_7"/>
    <property type="match status" value="1"/>
</dbReference>
<protein>
    <submittedName>
        <fullName evidence="2">Glutathione S-transferase family protein</fullName>
    </submittedName>
</protein>
<evidence type="ECO:0000313" key="2">
    <source>
        <dbReference type="EMBL" id="TPP10602.1"/>
    </source>
</evidence>
<dbReference type="OrthoDB" id="508035at2"/>
<organism evidence="2 3">
    <name type="scientific">Rhizobium glycinendophyticum</name>
    <dbReference type="NCBI Taxonomy" id="2589807"/>
    <lineage>
        <taxon>Bacteria</taxon>
        <taxon>Pseudomonadati</taxon>
        <taxon>Pseudomonadota</taxon>
        <taxon>Alphaproteobacteria</taxon>
        <taxon>Hyphomicrobiales</taxon>
        <taxon>Rhizobiaceae</taxon>
        <taxon>Rhizobium/Agrobacterium group</taxon>
        <taxon>Rhizobium</taxon>
    </lineage>
</organism>
<dbReference type="AlphaFoldDB" id="A0A504UZJ7"/>
<dbReference type="Gene3D" id="1.20.1050.10">
    <property type="match status" value="1"/>
</dbReference>
<dbReference type="InterPro" id="IPR004045">
    <property type="entry name" value="Glutathione_S-Trfase_N"/>
</dbReference>
<name>A0A504UZJ7_9HYPH</name>
<gene>
    <name evidence="2" type="ORF">FJQ55_07080</name>
</gene>
<dbReference type="PROSITE" id="PS50404">
    <property type="entry name" value="GST_NTER"/>
    <property type="match status" value="1"/>
</dbReference>
<dbReference type="RefSeq" id="WP_140826936.1">
    <property type="nucleotide sequence ID" value="NZ_VFYP01000001.1"/>
</dbReference>